<feature type="chain" id="PRO_5046233460" evidence="1">
    <location>
        <begin position="21"/>
        <end position="190"/>
    </location>
</feature>
<proteinExistence type="predicted"/>
<dbReference type="InterPro" id="IPR025347">
    <property type="entry name" value="DUF4251"/>
</dbReference>
<accession>A0ABT6G123</accession>
<reference evidence="2 3" key="1">
    <citation type="submission" date="2023-03" db="EMBL/GenBank/DDBJ databases">
        <title>Strain YYF002 represents a novel species in the genus Winogradskyella isolated from seawater.</title>
        <authorList>
            <person name="Fu Z.-Y."/>
        </authorList>
    </citation>
    <scope>NUCLEOTIDE SEQUENCE [LARGE SCALE GENOMIC DNA]</scope>
    <source>
        <strain evidence="2 3">YYF002</strain>
    </source>
</reference>
<protein>
    <submittedName>
        <fullName evidence="2">DUF4251 domain-containing protein</fullName>
    </submittedName>
</protein>
<dbReference type="Pfam" id="PF14059">
    <property type="entry name" value="DUF4251"/>
    <property type="match status" value="1"/>
</dbReference>
<dbReference type="Gene3D" id="2.40.128.410">
    <property type="match status" value="1"/>
</dbReference>
<dbReference type="Proteomes" id="UP001529085">
    <property type="component" value="Unassembled WGS sequence"/>
</dbReference>
<evidence type="ECO:0000313" key="2">
    <source>
        <dbReference type="EMBL" id="MDG4715713.1"/>
    </source>
</evidence>
<sequence>MKTRGNIKHFMYGLALATMALIMACKSSQPSVEQTLAFNNLETKLKSKSFKIDVHTALPFTTIATTQVLNQLMQNTGNTANHITINGYDITFKNDSISGRLPFYGERQLGSGAYNGNLGIAFSDIPNNYSITKHKKKEAYIIKFNINDKDDQSEIHRVTITLFANNSADINIIPSHRNNISYRGQLIDTE</sequence>
<gene>
    <name evidence="2" type="ORF">P7122_07510</name>
</gene>
<evidence type="ECO:0000256" key="1">
    <source>
        <dbReference type="SAM" id="SignalP"/>
    </source>
</evidence>
<keyword evidence="1" id="KW-0732">Signal</keyword>
<feature type="signal peptide" evidence="1">
    <location>
        <begin position="1"/>
        <end position="20"/>
    </location>
</feature>
<dbReference type="PROSITE" id="PS51257">
    <property type="entry name" value="PROKAR_LIPOPROTEIN"/>
    <property type="match status" value="1"/>
</dbReference>
<evidence type="ECO:0000313" key="3">
    <source>
        <dbReference type="Proteomes" id="UP001529085"/>
    </source>
</evidence>
<dbReference type="RefSeq" id="WP_278005166.1">
    <property type="nucleotide sequence ID" value="NZ_JARSBN010000003.1"/>
</dbReference>
<comment type="caution">
    <text evidence="2">The sequence shown here is derived from an EMBL/GenBank/DDBJ whole genome shotgun (WGS) entry which is preliminary data.</text>
</comment>
<dbReference type="EMBL" id="JARSBN010000003">
    <property type="protein sequence ID" value="MDG4715713.1"/>
    <property type="molecule type" value="Genomic_DNA"/>
</dbReference>
<keyword evidence="3" id="KW-1185">Reference proteome</keyword>
<organism evidence="2 3">
    <name type="scientific">Winogradskyella marincola</name>
    <dbReference type="NCBI Taxonomy" id="3037795"/>
    <lineage>
        <taxon>Bacteria</taxon>
        <taxon>Pseudomonadati</taxon>
        <taxon>Bacteroidota</taxon>
        <taxon>Flavobacteriia</taxon>
        <taxon>Flavobacteriales</taxon>
        <taxon>Flavobacteriaceae</taxon>
        <taxon>Winogradskyella</taxon>
    </lineage>
</organism>
<name>A0ABT6G123_9FLAO</name>